<feature type="region of interest" description="Disordered" evidence="1">
    <location>
        <begin position="138"/>
        <end position="169"/>
    </location>
</feature>
<dbReference type="Gene3D" id="1.10.10.10">
    <property type="entry name" value="Winged helix-like DNA-binding domain superfamily/Winged helix DNA-binding domain"/>
    <property type="match status" value="1"/>
</dbReference>
<dbReference type="InterPro" id="IPR036388">
    <property type="entry name" value="WH-like_DNA-bd_sf"/>
</dbReference>
<feature type="region of interest" description="Disordered" evidence="1">
    <location>
        <begin position="1"/>
        <end position="31"/>
    </location>
</feature>
<feature type="compositionally biased region" description="Low complexity" evidence="1">
    <location>
        <begin position="158"/>
        <end position="169"/>
    </location>
</feature>
<protein>
    <recommendedName>
        <fullName evidence="4">RNA polymerase sigma factor 70 region 4 type 2 domain-containing protein</fullName>
    </recommendedName>
</protein>
<reference evidence="3" key="1">
    <citation type="journal article" date="2019" name="Int. J. Syst. Evol. Microbiol.">
        <title>The Global Catalogue of Microorganisms (GCM) 10K type strain sequencing project: providing services to taxonomists for standard genome sequencing and annotation.</title>
        <authorList>
            <consortium name="The Broad Institute Genomics Platform"/>
            <consortium name="The Broad Institute Genome Sequencing Center for Infectious Disease"/>
            <person name="Wu L."/>
            <person name="Ma J."/>
        </authorList>
    </citation>
    <scope>NUCLEOTIDE SEQUENCE [LARGE SCALE GENOMIC DNA]</scope>
    <source>
        <strain evidence="3">CGMCC 4.7177</strain>
    </source>
</reference>
<evidence type="ECO:0008006" key="4">
    <source>
        <dbReference type="Google" id="ProtNLM"/>
    </source>
</evidence>
<dbReference type="Proteomes" id="UP001595839">
    <property type="component" value="Unassembled WGS sequence"/>
</dbReference>
<evidence type="ECO:0000256" key="1">
    <source>
        <dbReference type="SAM" id="MobiDB-lite"/>
    </source>
</evidence>
<name>A0ABV9B4I7_9ACTN</name>
<evidence type="ECO:0000313" key="2">
    <source>
        <dbReference type="EMBL" id="MFC4506597.1"/>
    </source>
</evidence>
<accession>A0ABV9B4I7</accession>
<gene>
    <name evidence="2" type="ORF">ACFPIH_45350</name>
</gene>
<proteinExistence type="predicted"/>
<keyword evidence="3" id="KW-1185">Reference proteome</keyword>
<dbReference type="EMBL" id="JBHSFK010000045">
    <property type="protein sequence ID" value="MFC4506597.1"/>
    <property type="molecule type" value="Genomic_DNA"/>
</dbReference>
<dbReference type="RefSeq" id="WP_381184694.1">
    <property type="nucleotide sequence ID" value="NZ_JBHSFK010000045.1"/>
</dbReference>
<sequence length="169" mass="18046">MDDDRGSGRDGGPAGAGPPDAALKPWGQARPRTVRDLGGDLVTARPDRTRCTGCRRTHVVLDVGLLPRRAYTVRFLGRALVGAVRGHGHRKIAAALGAPEGTVRGWLRRARRTAEQLRATDAVSGCCLPIRRRRGGRTTIRTHDGQPPTHLCDTLPTSLSDSSESSSAS</sequence>
<comment type="caution">
    <text evidence="2">The sequence shown here is derived from an EMBL/GenBank/DDBJ whole genome shotgun (WGS) entry which is preliminary data.</text>
</comment>
<organism evidence="2 3">
    <name type="scientific">Streptomyces vulcanius</name>
    <dbReference type="NCBI Taxonomy" id="1441876"/>
    <lineage>
        <taxon>Bacteria</taxon>
        <taxon>Bacillati</taxon>
        <taxon>Actinomycetota</taxon>
        <taxon>Actinomycetes</taxon>
        <taxon>Kitasatosporales</taxon>
        <taxon>Streptomycetaceae</taxon>
        <taxon>Streptomyces</taxon>
    </lineage>
</organism>
<evidence type="ECO:0000313" key="3">
    <source>
        <dbReference type="Proteomes" id="UP001595839"/>
    </source>
</evidence>